<dbReference type="Proteomes" id="UP001515500">
    <property type="component" value="Chromosome 18"/>
</dbReference>
<evidence type="ECO:0000313" key="2">
    <source>
        <dbReference type="Proteomes" id="UP001515500"/>
    </source>
</evidence>
<gene>
    <name evidence="3" type="primary">LOC120282467</name>
</gene>
<sequence length="365" mass="40033">MATVTLACPTTTTFETKYLKNNHEDSFSSYLSLIRESLAKELGDSSPTPTTMRVSIGKRRNENGELDVFQAEKYFSGLMDEDHSEKSFERTTGTEKNVYKKQGKNIISLKSRSGTESSCSEASGNSRSTLLRDSRRKSTSGDQHLKKSSSKKFLGVFRCSCAGKDDIKADEEHHHSPNHATEFLTERIVLGLKREGVAIGALSSPFTEKPIISSSWKRGSPAGFVAAGGGGGGGGDNDDVHSESSSDLFEIESLNLSIHVHPLFNPEPAYEPSEASIEWSVATASVANDDHRKIETMKKAIKNHKTGLLSGCADSKAVSVHTHDTDHQEFEKPERVNSGRDDHRFALQDLPPVARYHASQAIYTR</sequence>
<reference evidence="3" key="1">
    <citation type="submission" date="2025-08" db="UniProtKB">
        <authorList>
            <consortium name="RefSeq"/>
        </authorList>
    </citation>
    <scope>IDENTIFICATION</scope>
</reference>
<feature type="compositionally biased region" description="Polar residues" evidence="1">
    <location>
        <begin position="110"/>
        <end position="131"/>
    </location>
</feature>
<dbReference type="PANTHER" id="PTHR33781">
    <property type="entry name" value="PROTEIN PHYTOCHROME KINASE SUBSTRATE 1-RELATED"/>
    <property type="match status" value="1"/>
</dbReference>
<accession>A0AB40CYP0</accession>
<dbReference type="RefSeq" id="XP_039145222.1">
    <property type="nucleotide sequence ID" value="XM_039289288.1"/>
</dbReference>
<dbReference type="InterPro" id="IPR039615">
    <property type="entry name" value="PKS"/>
</dbReference>
<dbReference type="GeneID" id="120282467"/>
<keyword evidence="2" id="KW-1185">Reference proteome</keyword>
<evidence type="ECO:0000313" key="3">
    <source>
        <dbReference type="RefSeq" id="XP_039145222.1"/>
    </source>
</evidence>
<dbReference type="PANTHER" id="PTHR33781:SF4">
    <property type="entry name" value="PROTEIN PHYTOCHROME KINASE SUBSTRATE 1"/>
    <property type="match status" value="1"/>
</dbReference>
<feature type="region of interest" description="Disordered" evidence="1">
    <location>
        <begin position="110"/>
        <end position="147"/>
    </location>
</feature>
<dbReference type="GO" id="GO:0009638">
    <property type="term" value="P:phototropism"/>
    <property type="evidence" value="ECO:0007669"/>
    <property type="project" value="InterPro"/>
</dbReference>
<dbReference type="AlphaFoldDB" id="A0AB40CYP0"/>
<proteinExistence type="predicted"/>
<protein>
    <submittedName>
        <fullName evidence="3">Protein PHYTOCHROME KINASE SUBSTRATE 1-like</fullName>
    </submittedName>
</protein>
<name>A0AB40CYP0_DIOCR</name>
<organism evidence="2 3">
    <name type="scientific">Dioscorea cayennensis subsp. rotundata</name>
    <name type="common">White Guinea yam</name>
    <name type="synonym">Dioscorea rotundata</name>
    <dbReference type="NCBI Taxonomy" id="55577"/>
    <lineage>
        <taxon>Eukaryota</taxon>
        <taxon>Viridiplantae</taxon>
        <taxon>Streptophyta</taxon>
        <taxon>Embryophyta</taxon>
        <taxon>Tracheophyta</taxon>
        <taxon>Spermatophyta</taxon>
        <taxon>Magnoliopsida</taxon>
        <taxon>Liliopsida</taxon>
        <taxon>Dioscoreales</taxon>
        <taxon>Dioscoreaceae</taxon>
        <taxon>Dioscorea</taxon>
    </lineage>
</organism>
<evidence type="ECO:0000256" key="1">
    <source>
        <dbReference type="SAM" id="MobiDB-lite"/>
    </source>
</evidence>